<evidence type="ECO:0000313" key="21">
    <source>
        <dbReference type="Proteomes" id="UP000887566"/>
    </source>
</evidence>
<evidence type="ECO:0000256" key="5">
    <source>
        <dbReference type="ARBA" id="ARBA00049381"/>
    </source>
</evidence>
<comment type="catalytic activity">
    <reaction evidence="5">
        <text>17beta-estradiol + NAD(+) = estrone + NADH + H(+)</text>
        <dbReference type="Rhea" id="RHEA:24612"/>
        <dbReference type="ChEBI" id="CHEBI:15378"/>
        <dbReference type="ChEBI" id="CHEBI:16469"/>
        <dbReference type="ChEBI" id="CHEBI:17263"/>
        <dbReference type="ChEBI" id="CHEBI:57540"/>
        <dbReference type="ChEBI" id="CHEBI:57945"/>
        <dbReference type="EC" id="1.1.1.62"/>
    </reaction>
    <physiologicalReaction direction="left-to-right" evidence="5">
        <dbReference type="Rhea" id="RHEA:24613"/>
    </physiologicalReaction>
</comment>
<organism evidence="21 22">
    <name type="scientific">Plectus sambesii</name>
    <dbReference type="NCBI Taxonomy" id="2011161"/>
    <lineage>
        <taxon>Eukaryota</taxon>
        <taxon>Metazoa</taxon>
        <taxon>Ecdysozoa</taxon>
        <taxon>Nematoda</taxon>
        <taxon>Chromadorea</taxon>
        <taxon>Plectida</taxon>
        <taxon>Plectina</taxon>
        <taxon>Plectoidea</taxon>
        <taxon>Plectidae</taxon>
        <taxon>Plectus</taxon>
    </lineage>
</organism>
<evidence type="ECO:0000256" key="11">
    <source>
        <dbReference type="ARBA" id="ARBA00051637"/>
    </source>
</evidence>
<dbReference type="WBParaSite" id="PSAMB.scaffold1820size27636.g15125.t1">
    <property type="protein sequence ID" value="PSAMB.scaffold1820size27636.g15125.t1"/>
    <property type="gene ID" value="PSAMB.scaffold1820size27636.g15125"/>
</dbReference>
<dbReference type="EC" id="1.1.1.53" evidence="3"/>
<dbReference type="SUPFAM" id="SSF51735">
    <property type="entry name" value="NAD(P)-binding Rossmann-fold domains"/>
    <property type="match status" value="1"/>
</dbReference>
<comment type="catalytic activity">
    <reaction evidence="15">
        <text>11-dehydrocorticosterone + NAD(+) = pregn-4-ene-3,11,20,21-tetraone + NADH + H(+)</text>
        <dbReference type="Rhea" id="RHEA:42020"/>
        <dbReference type="ChEBI" id="CHEBI:15378"/>
        <dbReference type="ChEBI" id="CHEBI:57540"/>
        <dbReference type="ChEBI" id="CHEBI:57945"/>
        <dbReference type="ChEBI" id="CHEBI:78600"/>
        <dbReference type="ChEBI" id="CHEBI:78601"/>
    </reaction>
    <physiologicalReaction direction="left-to-right" evidence="15">
        <dbReference type="Rhea" id="RHEA:42021"/>
    </physiologicalReaction>
</comment>
<evidence type="ECO:0000256" key="6">
    <source>
        <dbReference type="ARBA" id="ARBA00050141"/>
    </source>
</evidence>
<sequence length="260" mass="27670">MPIRNVKGLVALVTGAASGLGRGTVERLAKQGMKVVVADLPSSKGAEVASHLGADNAIFTPVNVTSEEDVRKALEETKKAFGKLDVVVNCAGVAIAAKVYNFNKRRCHDLADFNRILSVNAGGTFNVIRLACELFAENKLDDQKQRGVVINTASIAAFDGQMGQAAYGASKGAIVAMTLPLARDLAADGVRVVTIAPGLFQTPLLAMLPDKVRLFMQSTVPNPSRFGDPDEYAALVQHIIENPYLNGEVIRLDGALRMQP</sequence>
<comment type="catalytic activity">
    <reaction evidence="12">
        <text>ursodeoxycholate + NAD(+) = 7-oxolithocholate + NADH + H(+)</text>
        <dbReference type="Rhea" id="RHEA:42028"/>
        <dbReference type="ChEBI" id="CHEBI:15378"/>
        <dbReference type="ChEBI" id="CHEBI:57540"/>
        <dbReference type="ChEBI" id="CHEBI:57945"/>
        <dbReference type="ChEBI" id="CHEBI:78604"/>
        <dbReference type="ChEBI" id="CHEBI:78605"/>
    </reaction>
    <physiologicalReaction direction="left-to-right" evidence="12">
        <dbReference type="Rhea" id="RHEA:42029"/>
    </physiologicalReaction>
</comment>
<evidence type="ECO:0000256" key="2">
    <source>
        <dbReference type="ARBA" id="ARBA00023002"/>
    </source>
</evidence>
<dbReference type="FunFam" id="3.40.50.720:FF:000215">
    <property type="entry name" value="3-hydroxyacyl-CoA dehydrogenase type-2"/>
    <property type="match status" value="1"/>
</dbReference>
<evidence type="ECO:0000256" key="8">
    <source>
        <dbReference type="ARBA" id="ARBA00050435"/>
    </source>
</evidence>
<dbReference type="Gene3D" id="3.40.50.720">
    <property type="entry name" value="NAD(P)-binding Rossmann-like Domain"/>
    <property type="match status" value="1"/>
</dbReference>
<dbReference type="PANTHER" id="PTHR43658">
    <property type="entry name" value="SHORT-CHAIN DEHYDROGENASE/REDUCTASE"/>
    <property type="match status" value="1"/>
</dbReference>
<evidence type="ECO:0000256" key="3">
    <source>
        <dbReference type="ARBA" id="ARBA00024071"/>
    </source>
</evidence>
<evidence type="ECO:0000256" key="18">
    <source>
        <dbReference type="ARBA" id="ARBA00082293"/>
    </source>
</evidence>
<dbReference type="GO" id="GO:0047044">
    <property type="term" value="F:androstan-3-alpha,17-beta-diol dehydrogenase (NAD+) activity"/>
    <property type="evidence" value="ECO:0007669"/>
    <property type="project" value="UniProtKB-EC"/>
</dbReference>
<comment type="catalytic activity">
    <reaction evidence="11">
        <text>3beta,7beta-dihydroxy-5beta-cholan-24-oate + NAD(+) = 3beta-hydroxy-7-oxo-5beta-cholan-24-oate + NADH + H(+)</text>
        <dbReference type="Rhea" id="RHEA:42024"/>
        <dbReference type="ChEBI" id="CHEBI:15378"/>
        <dbReference type="ChEBI" id="CHEBI:57540"/>
        <dbReference type="ChEBI" id="CHEBI:57945"/>
        <dbReference type="ChEBI" id="CHEBI:78602"/>
        <dbReference type="ChEBI" id="CHEBI:78603"/>
    </reaction>
    <physiologicalReaction direction="left-to-right" evidence="11">
        <dbReference type="Rhea" id="RHEA:42025"/>
    </physiologicalReaction>
</comment>
<evidence type="ECO:0000256" key="10">
    <source>
        <dbReference type="ARBA" id="ARBA00051004"/>
    </source>
</evidence>
<comment type="catalytic activity">
    <reaction evidence="10">
        <text>(3S)-3-hydroxybutanoyl-CoA + NAD(+) = acetoacetyl-CoA + NADH + H(+)</text>
        <dbReference type="Rhea" id="RHEA:30799"/>
        <dbReference type="ChEBI" id="CHEBI:15378"/>
        <dbReference type="ChEBI" id="CHEBI:57286"/>
        <dbReference type="ChEBI" id="CHEBI:57316"/>
        <dbReference type="ChEBI" id="CHEBI:57540"/>
        <dbReference type="ChEBI" id="CHEBI:57945"/>
    </reaction>
    <physiologicalReaction direction="left-to-right" evidence="10">
        <dbReference type="Rhea" id="RHEA:30800"/>
    </physiologicalReaction>
    <physiologicalReaction direction="right-to-left" evidence="10">
        <dbReference type="Rhea" id="RHEA:30801"/>
    </physiologicalReaction>
</comment>
<reference evidence="22" key="1">
    <citation type="submission" date="2022-11" db="UniProtKB">
        <authorList>
            <consortium name="WormBaseParasite"/>
        </authorList>
    </citation>
    <scope>IDENTIFICATION</scope>
</reference>
<evidence type="ECO:0000256" key="14">
    <source>
        <dbReference type="ARBA" id="ARBA00052417"/>
    </source>
</evidence>
<name>A0A914VDK8_9BILA</name>
<dbReference type="GO" id="GO:0005739">
    <property type="term" value="C:mitochondrion"/>
    <property type="evidence" value="ECO:0007669"/>
    <property type="project" value="TreeGrafter"/>
</dbReference>
<evidence type="ECO:0000256" key="12">
    <source>
        <dbReference type="ARBA" id="ARBA00051831"/>
    </source>
</evidence>
<dbReference type="PRINTS" id="PR00081">
    <property type="entry name" value="GDHRDH"/>
</dbReference>
<comment type="catalytic activity">
    <reaction evidence="6">
        <text>a (3S)-3-hydroxyacyl-CoA + NAD(+) = a 3-oxoacyl-CoA + NADH + H(+)</text>
        <dbReference type="Rhea" id="RHEA:22432"/>
        <dbReference type="ChEBI" id="CHEBI:15378"/>
        <dbReference type="ChEBI" id="CHEBI:57318"/>
        <dbReference type="ChEBI" id="CHEBI:57540"/>
        <dbReference type="ChEBI" id="CHEBI:57945"/>
        <dbReference type="ChEBI" id="CHEBI:90726"/>
        <dbReference type="EC" id="1.1.1.35"/>
    </reaction>
    <physiologicalReaction direction="left-to-right" evidence="6">
        <dbReference type="Rhea" id="RHEA:22433"/>
    </physiologicalReaction>
    <physiologicalReaction direction="right-to-left" evidence="6">
        <dbReference type="Rhea" id="RHEA:22434"/>
    </physiologicalReaction>
</comment>
<evidence type="ECO:0000256" key="17">
    <source>
        <dbReference type="ARBA" id="ARBA00079624"/>
    </source>
</evidence>
<dbReference type="CDD" id="cd05371">
    <property type="entry name" value="HSD10-like_SDR_c"/>
    <property type="match status" value="1"/>
</dbReference>
<comment type="catalytic activity">
    <reaction evidence="8">
        <text>17beta-hydroxy-5alpha-androstan-3-one + NAD(+) = 5alpha-androstan-3,17-dione + NADH + H(+)</text>
        <dbReference type="Rhea" id="RHEA:41992"/>
        <dbReference type="ChEBI" id="CHEBI:15378"/>
        <dbReference type="ChEBI" id="CHEBI:15994"/>
        <dbReference type="ChEBI" id="CHEBI:16330"/>
        <dbReference type="ChEBI" id="CHEBI:57540"/>
        <dbReference type="ChEBI" id="CHEBI:57945"/>
    </reaction>
    <physiologicalReaction direction="left-to-right" evidence="8">
        <dbReference type="Rhea" id="RHEA:41993"/>
    </physiologicalReaction>
</comment>
<evidence type="ECO:0000256" key="4">
    <source>
        <dbReference type="ARBA" id="ARBA00024072"/>
    </source>
</evidence>
<evidence type="ECO:0000313" key="22">
    <source>
        <dbReference type="WBParaSite" id="PSAMB.scaffold1820size27636.g15125.t1"/>
    </source>
</evidence>
<dbReference type="InterPro" id="IPR020904">
    <property type="entry name" value="Sc_DH/Rdtase_CS"/>
</dbReference>
<dbReference type="GO" id="GO:0006631">
    <property type="term" value="P:fatty acid metabolic process"/>
    <property type="evidence" value="ECO:0007669"/>
    <property type="project" value="TreeGrafter"/>
</dbReference>
<comment type="similarity">
    <text evidence="1 20">Belongs to the short-chain dehydrogenases/reductases (SDR) family.</text>
</comment>
<evidence type="ECO:0000256" key="20">
    <source>
        <dbReference type="RuleBase" id="RU000363"/>
    </source>
</evidence>
<dbReference type="Pfam" id="PF00106">
    <property type="entry name" value="adh_short"/>
    <property type="match status" value="1"/>
</dbReference>
<comment type="catalytic activity">
    <reaction evidence="14">
        <text>cortisone + NAD(+) = 17alpha-hydroxypregn-4-en-3,11,20-trione-21-al + NADH + H(+)</text>
        <dbReference type="Rhea" id="RHEA:42016"/>
        <dbReference type="ChEBI" id="CHEBI:15378"/>
        <dbReference type="ChEBI" id="CHEBI:16962"/>
        <dbReference type="ChEBI" id="CHEBI:57540"/>
        <dbReference type="ChEBI" id="CHEBI:57945"/>
        <dbReference type="ChEBI" id="CHEBI:78596"/>
    </reaction>
    <physiologicalReaction direction="left-to-right" evidence="14">
        <dbReference type="Rhea" id="RHEA:42017"/>
    </physiologicalReaction>
</comment>
<dbReference type="GO" id="GO:0003857">
    <property type="term" value="F:(3S)-3-hydroxyacyl-CoA dehydrogenase (NAD+) activity"/>
    <property type="evidence" value="ECO:0007669"/>
    <property type="project" value="UniProtKB-EC"/>
</dbReference>
<dbReference type="Proteomes" id="UP000887566">
    <property type="component" value="Unplaced"/>
</dbReference>
<evidence type="ECO:0000256" key="1">
    <source>
        <dbReference type="ARBA" id="ARBA00006484"/>
    </source>
</evidence>
<keyword evidence="21" id="KW-1185">Reference proteome</keyword>
<accession>A0A914VDK8</accession>
<comment type="catalytic activity">
    <reaction evidence="7">
        <text>5alpha-androstane-3alpha,17beta-diol + NAD(+) = 17beta-hydroxy-5alpha-androstan-3-one + NADH + H(+)</text>
        <dbReference type="Rhea" id="RHEA:42004"/>
        <dbReference type="ChEBI" id="CHEBI:15378"/>
        <dbReference type="ChEBI" id="CHEBI:16330"/>
        <dbReference type="ChEBI" id="CHEBI:36713"/>
        <dbReference type="ChEBI" id="CHEBI:57540"/>
        <dbReference type="ChEBI" id="CHEBI:57945"/>
        <dbReference type="EC" id="1.1.1.53"/>
    </reaction>
    <physiologicalReaction direction="right-to-left" evidence="7">
        <dbReference type="Rhea" id="RHEA:42006"/>
    </physiologicalReaction>
</comment>
<comment type="catalytic activity">
    <reaction evidence="13">
        <text>5alpha-pregnan-20beta-ol-3-one + NAD(+) = 5alpha-pregnane-3,20-dione + NADH + H(+)</text>
        <dbReference type="Rhea" id="RHEA:42008"/>
        <dbReference type="ChEBI" id="CHEBI:15378"/>
        <dbReference type="ChEBI" id="CHEBI:28952"/>
        <dbReference type="ChEBI" id="CHEBI:57540"/>
        <dbReference type="ChEBI" id="CHEBI:57945"/>
        <dbReference type="ChEBI" id="CHEBI:78594"/>
    </reaction>
    <physiologicalReaction direction="left-to-right" evidence="13">
        <dbReference type="Rhea" id="RHEA:42009"/>
    </physiologicalReaction>
</comment>
<evidence type="ECO:0000256" key="15">
    <source>
        <dbReference type="ARBA" id="ARBA00052668"/>
    </source>
</evidence>
<dbReference type="GO" id="GO:0008209">
    <property type="term" value="P:androgen metabolic process"/>
    <property type="evidence" value="ECO:0007669"/>
    <property type="project" value="TreeGrafter"/>
</dbReference>
<proteinExistence type="inferred from homology"/>
<dbReference type="GO" id="GO:0008210">
    <property type="term" value="P:estrogen metabolic process"/>
    <property type="evidence" value="ECO:0007669"/>
    <property type="project" value="TreeGrafter"/>
</dbReference>
<evidence type="ECO:0000256" key="9">
    <source>
        <dbReference type="ARBA" id="ARBA00050927"/>
    </source>
</evidence>
<dbReference type="InterPro" id="IPR036291">
    <property type="entry name" value="NAD(P)-bd_dom_sf"/>
</dbReference>
<comment type="catalytic activity">
    <reaction evidence="9">
        <text>cortisol + NAD(+) = 11beta,17alpha-dihydroxypregn-4-ene-3,20,21-trione + NADH + H(+)</text>
        <dbReference type="Rhea" id="RHEA:42012"/>
        <dbReference type="ChEBI" id="CHEBI:15378"/>
        <dbReference type="ChEBI" id="CHEBI:17650"/>
        <dbReference type="ChEBI" id="CHEBI:57540"/>
        <dbReference type="ChEBI" id="CHEBI:57945"/>
        <dbReference type="ChEBI" id="CHEBI:78595"/>
    </reaction>
    <physiologicalReaction direction="left-to-right" evidence="9">
        <dbReference type="Rhea" id="RHEA:42013"/>
    </physiologicalReaction>
</comment>
<evidence type="ECO:0000256" key="16">
    <source>
        <dbReference type="ARBA" id="ARBA00072938"/>
    </source>
</evidence>
<evidence type="ECO:0000256" key="7">
    <source>
        <dbReference type="ARBA" id="ARBA00050365"/>
    </source>
</evidence>
<evidence type="ECO:0000256" key="19">
    <source>
        <dbReference type="ARBA" id="ARBA00082399"/>
    </source>
</evidence>
<protein>
    <recommendedName>
        <fullName evidence="16">3-hydroxyacyl-CoA dehydrogenase type-2</fullName>
        <ecNumber evidence="3">1.1.1.53</ecNumber>
        <ecNumber evidence="4">1.1.1.62</ecNumber>
    </recommendedName>
    <alternativeName>
        <fullName evidence="18">3-hydroxyacyl-CoA dehydrogenase type II</fullName>
    </alternativeName>
    <alternativeName>
        <fullName evidence="19">Mitochondrial ribonuclease P protein 2</fullName>
    </alternativeName>
    <alternativeName>
        <fullName evidence="17">Type II HADH</fullName>
    </alternativeName>
</protein>
<dbReference type="AlphaFoldDB" id="A0A914VDK8"/>
<dbReference type="EC" id="1.1.1.62" evidence="4"/>
<dbReference type="InterPro" id="IPR002347">
    <property type="entry name" value="SDR_fam"/>
</dbReference>
<dbReference type="PRINTS" id="PR00080">
    <property type="entry name" value="SDRFAMILY"/>
</dbReference>
<dbReference type="GO" id="GO:0004303">
    <property type="term" value="F:estradiol 17-beta-dehydrogenase [NAD(P)+] activity"/>
    <property type="evidence" value="ECO:0007669"/>
    <property type="project" value="UniProtKB-EC"/>
</dbReference>
<dbReference type="PROSITE" id="PS00061">
    <property type="entry name" value="ADH_SHORT"/>
    <property type="match status" value="1"/>
</dbReference>
<keyword evidence="2" id="KW-0560">Oxidoreductase</keyword>
<evidence type="ECO:0000256" key="13">
    <source>
        <dbReference type="ARBA" id="ARBA00052095"/>
    </source>
</evidence>
<dbReference type="PANTHER" id="PTHR43658:SF8">
    <property type="entry name" value="17-BETA-HYDROXYSTEROID DEHYDROGENASE 14-RELATED"/>
    <property type="match status" value="1"/>
</dbReference>